<gene>
    <name evidence="1" type="ORF">PG999_003976</name>
</gene>
<keyword evidence="2" id="KW-1185">Reference proteome</keyword>
<proteinExistence type="predicted"/>
<comment type="caution">
    <text evidence="1">The sequence shown here is derived from an EMBL/GenBank/DDBJ whole genome shotgun (WGS) entry which is preliminary data.</text>
</comment>
<evidence type="ECO:0000313" key="2">
    <source>
        <dbReference type="Proteomes" id="UP001392437"/>
    </source>
</evidence>
<protein>
    <submittedName>
        <fullName evidence="1">Uncharacterized protein</fullName>
    </submittedName>
</protein>
<reference evidence="1 2" key="1">
    <citation type="submission" date="2023-01" db="EMBL/GenBank/DDBJ databases">
        <title>Analysis of 21 Apiospora genomes using comparative genomics revels a genus with tremendous synthesis potential of carbohydrate active enzymes and secondary metabolites.</title>
        <authorList>
            <person name="Sorensen T."/>
        </authorList>
    </citation>
    <scope>NUCLEOTIDE SEQUENCE [LARGE SCALE GENOMIC DNA]</scope>
    <source>
        <strain evidence="1 2">CBS 117206</strain>
    </source>
</reference>
<organism evidence="1 2">
    <name type="scientific">Apiospora kogelbergensis</name>
    <dbReference type="NCBI Taxonomy" id="1337665"/>
    <lineage>
        <taxon>Eukaryota</taxon>
        <taxon>Fungi</taxon>
        <taxon>Dikarya</taxon>
        <taxon>Ascomycota</taxon>
        <taxon>Pezizomycotina</taxon>
        <taxon>Sordariomycetes</taxon>
        <taxon>Xylariomycetidae</taxon>
        <taxon>Amphisphaeriales</taxon>
        <taxon>Apiosporaceae</taxon>
        <taxon>Apiospora</taxon>
    </lineage>
</organism>
<accession>A0AAW0R4Y6</accession>
<dbReference type="AlphaFoldDB" id="A0AAW0R4Y6"/>
<dbReference type="EMBL" id="JAQQWP010000003">
    <property type="protein sequence ID" value="KAK8124058.1"/>
    <property type="molecule type" value="Genomic_DNA"/>
</dbReference>
<dbReference type="Proteomes" id="UP001392437">
    <property type="component" value="Unassembled WGS sequence"/>
</dbReference>
<evidence type="ECO:0000313" key="1">
    <source>
        <dbReference type="EMBL" id="KAK8124058.1"/>
    </source>
</evidence>
<sequence>MTSIFCCGSIKPYRPQYLLHQTKFNTFIAWASYPKAAAPSSNSEEKPDLAENPQIFAIQVVQQVNYGPLESKRYFVPMAHEQDEFVEVTEEDLIQANFKKLNSYKNYKCEVHDKFFELNVYQKDPVNKHHWRVNLARPASSIDL</sequence>
<name>A0AAW0R4Y6_9PEZI</name>